<comment type="caution">
    <text evidence="2">The sequence shown here is derived from an EMBL/GenBank/DDBJ whole genome shotgun (WGS) entry which is preliminary data.</text>
</comment>
<organism evidence="2 3">
    <name type="scientific">Rickettsia rhipicephali str. Ect</name>
    <dbReference type="NCBI Taxonomy" id="1359199"/>
    <lineage>
        <taxon>Bacteria</taxon>
        <taxon>Pseudomonadati</taxon>
        <taxon>Pseudomonadota</taxon>
        <taxon>Alphaproteobacteria</taxon>
        <taxon>Rickettsiales</taxon>
        <taxon>Rickettsiaceae</taxon>
        <taxon>Rickettsieae</taxon>
        <taxon>Rickettsia</taxon>
        <taxon>spotted fever group</taxon>
    </lineage>
</organism>
<feature type="compositionally biased region" description="Polar residues" evidence="1">
    <location>
        <begin position="80"/>
        <end position="92"/>
    </location>
</feature>
<dbReference type="PATRIC" id="fig|1359199.3.peg.874"/>
<reference evidence="2 3" key="1">
    <citation type="submission" date="2015-01" db="EMBL/GenBank/DDBJ databases">
        <title>Genome Sequencing of Rickettsiales.</title>
        <authorList>
            <person name="Daugherty S.C."/>
            <person name="Su Q."/>
            <person name="Abolude K."/>
            <person name="Beier-Sexton M."/>
            <person name="Carlyon J.A."/>
            <person name="Carter R."/>
            <person name="Day N.P."/>
            <person name="Dumler S.J."/>
            <person name="Dyachenko V."/>
            <person name="Godinez A."/>
            <person name="Kurtti T.J."/>
            <person name="Lichay M."/>
            <person name="Mullins K.E."/>
            <person name="Ott S."/>
            <person name="Pappas-Brown V."/>
            <person name="Paris D.H."/>
            <person name="Patel P."/>
            <person name="Richards A.L."/>
            <person name="Sadzewicz L."/>
            <person name="Sears K."/>
            <person name="Seidman D."/>
            <person name="Sengamalay N."/>
            <person name="Stenos J."/>
            <person name="Tallon L.J."/>
            <person name="Vincent G."/>
            <person name="Fraser C.M."/>
            <person name="Munderloh U."/>
            <person name="Dunning-Hotopp J.C."/>
        </authorList>
    </citation>
    <scope>NUCLEOTIDE SEQUENCE [LARGE SCALE GENOMIC DNA]</scope>
    <source>
        <strain evidence="2 3">Ect</strain>
    </source>
</reference>
<sequence length="141" mass="13812">MGGTTKGGVTNSGSSPYGNSGNPKATGVSPANNSNGMGSSFGSDMSAIGSSRDNSAGISSGGSSGSGISRAKANDGFNAAQDNTSISNQKATNPAAEDATSRKRGAAVGGGDCELDESKANNSIYGVWASLYYGKAVQKSL</sequence>
<evidence type="ECO:0000313" key="2">
    <source>
        <dbReference type="EMBL" id="KJV78842.1"/>
    </source>
</evidence>
<accession>A0A0F3PFX1</accession>
<dbReference type="AlphaFoldDB" id="A0A0F3PFX1"/>
<gene>
    <name evidence="2" type="ORF">RMAECT_0891</name>
</gene>
<feature type="compositionally biased region" description="Low complexity" evidence="1">
    <location>
        <begin position="11"/>
        <end position="23"/>
    </location>
</feature>
<feature type="region of interest" description="Disordered" evidence="1">
    <location>
        <begin position="1"/>
        <end position="118"/>
    </location>
</feature>
<evidence type="ECO:0000313" key="3">
    <source>
        <dbReference type="Proteomes" id="UP000033591"/>
    </source>
</evidence>
<feature type="compositionally biased region" description="Low complexity" evidence="1">
    <location>
        <begin position="32"/>
        <end position="46"/>
    </location>
</feature>
<dbReference type="Proteomes" id="UP000033591">
    <property type="component" value="Unassembled WGS sequence"/>
</dbReference>
<evidence type="ECO:0000256" key="1">
    <source>
        <dbReference type="SAM" id="MobiDB-lite"/>
    </source>
</evidence>
<name>A0A0F3PFX1_RICRH</name>
<dbReference type="RefSeq" id="WP_014366109.1">
    <property type="nucleotide sequence ID" value="NZ_LAOC01000001.1"/>
</dbReference>
<protein>
    <submittedName>
        <fullName evidence="2">Putative cell surface antigen-like protein Sca13</fullName>
    </submittedName>
</protein>
<dbReference type="EMBL" id="LAOC01000001">
    <property type="protein sequence ID" value="KJV78842.1"/>
    <property type="molecule type" value="Genomic_DNA"/>
</dbReference>
<proteinExistence type="predicted"/>